<reference evidence="3" key="1">
    <citation type="submission" date="2017-07" db="EMBL/GenBank/DDBJ databases">
        <title>Leptospira spp. isolated from tropical soils.</title>
        <authorList>
            <person name="Thibeaux R."/>
            <person name="Iraola G."/>
            <person name="Ferres I."/>
            <person name="Bierque E."/>
            <person name="Girault D."/>
            <person name="Soupe-Gilbert M.-E."/>
            <person name="Picardeau M."/>
            <person name="Goarant C."/>
        </authorList>
    </citation>
    <scope>NUCLEOTIDE SEQUENCE [LARGE SCALE GENOMIC DNA]</scope>
    <source>
        <strain evidence="3">ATI7-C-A5</strain>
    </source>
</reference>
<dbReference type="EMBL" id="NPEF01000026">
    <property type="protein sequence ID" value="PJZ94156.1"/>
    <property type="molecule type" value="Genomic_DNA"/>
</dbReference>
<proteinExistence type="predicted"/>
<dbReference type="AlphaFoldDB" id="A0A2N0BC90"/>
<evidence type="ECO:0000313" key="3">
    <source>
        <dbReference type="EMBL" id="PJZ94156.1"/>
    </source>
</evidence>
<name>A0A2N0BC90_9LEPT</name>
<keyword evidence="1" id="KW-0472">Membrane</keyword>
<keyword evidence="4" id="KW-1185">Reference proteome</keyword>
<dbReference type="Proteomes" id="UP000232122">
    <property type="component" value="Unassembled WGS sequence"/>
</dbReference>
<dbReference type="RefSeq" id="WP_100764674.1">
    <property type="nucleotide sequence ID" value="NZ_NPEF02000019.1"/>
</dbReference>
<reference evidence="2" key="3">
    <citation type="submission" date="2023-10" db="EMBL/GenBank/DDBJ databases">
        <authorList>
            <person name="Picardeau M."/>
            <person name="Thibeaux R."/>
        </authorList>
    </citation>
    <scope>NUCLEOTIDE SEQUENCE</scope>
    <source>
        <strain evidence="2">ATI7-C-A5</strain>
    </source>
</reference>
<evidence type="ECO:0000256" key="1">
    <source>
        <dbReference type="SAM" id="Phobius"/>
    </source>
</evidence>
<evidence type="ECO:0000313" key="4">
    <source>
        <dbReference type="Proteomes" id="UP000232122"/>
    </source>
</evidence>
<sequence>MNQIKLTRKKFIWGSAVGLILFGATAWVLRSFQKTAGLFLGPRGEETLRSFAKAVLPDSDEFPDLRTAQVIERLDEELFFVDENISGDFALALLLLEFLPIRFGYWSRFSRLSKEEARTFLNTALETESRFVRLVVSSVRMVTFLAYYGHESTWKTIGYDGPFGNFPETLSESRIYYKNLIRNR</sequence>
<evidence type="ECO:0008006" key="5">
    <source>
        <dbReference type="Google" id="ProtNLM"/>
    </source>
</evidence>
<keyword evidence="1" id="KW-1133">Transmembrane helix</keyword>
<dbReference type="OrthoDB" id="6087745at2"/>
<accession>A0A2N0BC90</accession>
<protein>
    <recommendedName>
        <fullName evidence="5">Gluconate 2-dehydrogenase subunit 3 family protein</fullName>
    </recommendedName>
</protein>
<feature type="transmembrane region" description="Helical" evidence="1">
    <location>
        <begin position="12"/>
        <end position="29"/>
    </location>
</feature>
<comment type="caution">
    <text evidence="3">The sequence shown here is derived from an EMBL/GenBank/DDBJ whole genome shotgun (WGS) entry which is preliminary data.</text>
</comment>
<keyword evidence="1" id="KW-0812">Transmembrane</keyword>
<evidence type="ECO:0000313" key="2">
    <source>
        <dbReference type="EMBL" id="MDV6237060.1"/>
    </source>
</evidence>
<organism evidence="3">
    <name type="scientific">Leptospira ellisii</name>
    <dbReference type="NCBI Taxonomy" id="2023197"/>
    <lineage>
        <taxon>Bacteria</taxon>
        <taxon>Pseudomonadati</taxon>
        <taxon>Spirochaetota</taxon>
        <taxon>Spirochaetia</taxon>
        <taxon>Leptospirales</taxon>
        <taxon>Leptospiraceae</taxon>
        <taxon>Leptospira</taxon>
    </lineage>
</organism>
<reference evidence="2 4" key="2">
    <citation type="journal article" date="2018" name="Microb. Genom.">
        <title>Deciphering the unexplored Leptospira diversity from soils uncovers genomic evolution to virulence.</title>
        <authorList>
            <person name="Thibeaux R."/>
            <person name="Iraola G."/>
            <person name="Ferres I."/>
            <person name="Bierque E."/>
            <person name="Girault D."/>
            <person name="Soupe-Gilbert M.E."/>
            <person name="Picardeau M."/>
            <person name="Goarant C."/>
        </authorList>
    </citation>
    <scope>NUCLEOTIDE SEQUENCE [LARGE SCALE GENOMIC DNA]</scope>
    <source>
        <strain evidence="2 4">ATI7-C-A5</strain>
    </source>
</reference>
<dbReference type="EMBL" id="NPEF02000019">
    <property type="protein sequence ID" value="MDV6237060.1"/>
    <property type="molecule type" value="Genomic_DNA"/>
</dbReference>
<gene>
    <name evidence="2" type="ORF">CH379_015625</name>
    <name evidence="3" type="ORF">CH379_04180</name>
</gene>